<dbReference type="Proteomes" id="UP000887579">
    <property type="component" value="Unplaced"/>
</dbReference>
<reference evidence="2" key="1">
    <citation type="submission" date="2022-11" db="UniProtKB">
        <authorList>
            <consortium name="WormBaseParasite"/>
        </authorList>
    </citation>
    <scope>IDENTIFICATION</scope>
</reference>
<proteinExistence type="predicted"/>
<accession>A0AC34F5P4</accession>
<dbReference type="WBParaSite" id="ES5_v2.g12456.t1">
    <property type="protein sequence ID" value="ES5_v2.g12456.t1"/>
    <property type="gene ID" value="ES5_v2.g12456"/>
</dbReference>
<evidence type="ECO:0000313" key="2">
    <source>
        <dbReference type="WBParaSite" id="ES5_v2.g12456.t1"/>
    </source>
</evidence>
<organism evidence="1 2">
    <name type="scientific">Panagrolaimus sp. ES5</name>
    <dbReference type="NCBI Taxonomy" id="591445"/>
    <lineage>
        <taxon>Eukaryota</taxon>
        <taxon>Metazoa</taxon>
        <taxon>Ecdysozoa</taxon>
        <taxon>Nematoda</taxon>
        <taxon>Chromadorea</taxon>
        <taxon>Rhabditida</taxon>
        <taxon>Tylenchina</taxon>
        <taxon>Panagrolaimomorpha</taxon>
        <taxon>Panagrolaimoidea</taxon>
        <taxon>Panagrolaimidae</taxon>
        <taxon>Panagrolaimus</taxon>
    </lineage>
</organism>
<name>A0AC34F5P4_9BILA</name>
<protein>
    <submittedName>
        <fullName evidence="2">EF-hand domain-containing protein</fullName>
    </submittedName>
</protein>
<evidence type="ECO:0000313" key="1">
    <source>
        <dbReference type="Proteomes" id="UP000887579"/>
    </source>
</evidence>
<sequence>MILIIAFGFILSFSIGNAQIPDRLNWEDFQKYQICNRVIIEECFKDMDTNGDKIVTSQEMRAYWEKNDARFEKEQAAKNEAEFQKADKNHDGILSGDEVNQFLDETYNRTPAFNKFFKNQVDKNGDGQLNKDEFVYLLKHGYEI</sequence>